<proteinExistence type="predicted"/>
<keyword evidence="1" id="KW-0472">Membrane</keyword>
<protein>
    <recommendedName>
        <fullName evidence="4">YcxB-like protein</fullName>
    </recommendedName>
</protein>
<organism evidence="2 3">
    <name type="scientific">Tsukamurella soli</name>
    <dbReference type="NCBI Taxonomy" id="644556"/>
    <lineage>
        <taxon>Bacteria</taxon>
        <taxon>Bacillati</taxon>
        <taxon>Actinomycetota</taxon>
        <taxon>Actinomycetes</taxon>
        <taxon>Mycobacteriales</taxon>
        <taxon>Tsukamurellaceae</taxon>
        <taxon>Tsukamurella</taxon>
    </lineage>
</organism>
<evidence type="ECO:0000313" key="3">
    <source>
        <dbReference type="Proteomes" id="UP001500635"/>
    </source>
</evidence>
<evidence type="ECO:0000313" key="2">
    <source>
        <dbReference type="EMBL" id="GAA4388379.1"/>
    </source>
</evidence>
<reference evidence="3" key="1">
    <citation type="journal article" date="2019" name="Int. J. Syst. Evol. Microbiol.">
        <title>The Global Catalogue of Microorganisms (GCM) 10K type strain sequencing project: providing services to taxonomists for standard genome sequencing and annotation.</title>
        <authorList>
            <consortium name="The Broad Institute Genomics Platform"/>
            <consortium name="The Broad Institute Genome Sequencing Center for Infectious Disease"/>
            <person name="Wu L."/>
            <person name="Ma J."/>
        </authorList>
    </citation>
    <scope>NUCLEOTIDE SEQUENCE [LARGE SCALE GENOMIC DNA]</scope>
    <source>
        <strain evidence="3">JCM 17688</strain>
    </source>
</reference>
<keyword evidence="3" id="KW-1185">Reference proteome</keyword>
<evidence type="ECO:0000256" key="1">
    <source>
        <dbReference type="SAM" id="Phobius"/>
    </source>
</evidence>
<accession>A0ABP8JC12</accession>
<feature type="transmembrane region" description="Helical" evidence="1">
    <location>
        <begin position="65"/>
        <end position="83"/>
    </location>
</feature>
<gene>
    <name evidence="2" type="ORF">GCM10023147_13870</name>
</gene>
<dbReference type="Proteomes" id="UP001500635">
    <property type="component" value="Unassembled WGS sequence"/>
</dbReference>
<dbReference type="RefSeq" id="WP_344992847.1">
    <property type="nucleotide sequence ID" value="NZ_BAABFR010000015.1"/>
</dbReference>
<comment type="caution">
    <text evidence="2">The sequence shown here is derived from an EMBL/GenBank/DDBJ whole genome shotgun (WGS) entry which is preliminary data.</text>
</comment>
<dbReference type="EMBL" id="BAABFR010000015">
    <property type="protein sequence ID" value="GAA4388379.1"/>
    <property type="molecule type" value="Genomic_DNA"/>
</dbReference>
<feature type="transmembrane region" description="Helical" evidence="1">
    <location>
        <begin position="42"/>
        <end position="59"/>
    </location>
</feature>
<sequence>MSEEQAGRQLPPIDHEWTPAAGDARRYALIGTVRGLARPKRATFIVGALALFIALTVVLADWRWLVFAAFAIGVPIAISYWKLRHALAATMNPTVRWASGLDDENLLIQSPVGVTVLPLRSLTAVTERGRVVYLRVPPHPTPLGFPSALFAPGTVDALRAAIAARS</sequence>
<keyword evidence="1" id="KW-1133">Transmembrane helix</keyword>
<evidence type="ECO:0008006" key="4">
    <source>
        <dbReference type="Google" id="ProtNLM"/>
    </source>
</evidence>
<keyword evidence="1" id="KW-0812">Transmembrane</keyword>
<name>A0ABP8JC12_9ACTN</name>